<accession>A0ABD3XJ94</accession>
<feature type="region of interest" description="Disordered" evidence="1">
    <location>
        <begin position="246"/>
        <end position="265"/>
    </location>
</feature>
<keyword evidence="4" id="KW-1185">Reference proteome</keyword>
<comment type="caution">
    <text evidence="3">The sequence shown here is derived from an EMBL/GenBank/DDBJ whole genome shotgun (WGS) entry which is preliminary data.</text>
</comment>
<sequence length="579" mass="59829">MELLFLIVSVTFAALGLTTANHQHPLGSRTDLMGIQPLGTNSLPSLLTGRSQRHFQNANRHNIASSRVKTSSLSEGIVGSSEASASSRRNWGIDTSVSDIARVGVARDAHAFGSRGINFNNVIGNTPSVSLTSFPQQTRQQGDTFSGRSDPSFRNRGVNVLSVSANSTARTVNTTSRIRQRRIMTNLEGGVDATNSAGGRPRGLGASMGSLTVPGQSVFTGGHDGMGGIREAAGSVDVWPEGINGIVSGRRGQPSSGTGVFDESFRPHGIDFSGRDGRLPGGSGAVFPELEFQGMAGSNSINGGGNSFRETNTNGIIDSRGSTGGRPVFSSGTDSMFVSSGPGSEVGRTDMNRFTDRVDSVSGESGIVSSGNMRLDTSASNGIIGKGVGMGVETGMPRRMVTVLERDSAGNTRSSRPLYVIDAHALDLLIQRSNTRPGAGGSTTTLQGEEAPELDHEEIIHPTTTNAIPRGEQRQRLRMGSGGSIQIDGRGTSIEFASGVAGGQHNAIGQNGSGWNEGGHQFRISNGGNGQGHESLVIEAGMLGSKGLMIGGPGSTLDIGGSSISVPGNATLIIGKSNG</sequence>
<evidence type="ECO:0000256" key="1">
    <source>
        <dbReference type="SAM" id="MobiDB-lite"/>
    </source>
</evidence>
<evidence type="ECO:0000256" key="2">
    <source>
        <dbReference type="SAM" id="SignalP"/>
    </source>
</evidence>
<feature type="compositionally biased region" description="Polar residues" evidence="1">
    <location>
        <begin position="330"/>
        <end position="342"/>
    </location>
</feature>
<proteinExistence type="predicted"/>
<feature type="compositionally biased region" description="Polar residues" evidence="1">
    <location>
        <begin position="130"/>
        <end position="149"/>
    </location>
</feature>
<feature type="signal peptide" evidence="2">
    <location>
        <begin position="1"/>
        <end position="20"/>
    </location>
</feature>
<gene>
    <name evidence="3" type="ORF">ACJMK2_025551</name>
</gene>
<feature type="region of interest" description="Disordered" evidence="1">
    <location>
        <begin position="130"/>
        <end position="153"/>
    </location>
</feature>
<feature type="region of interest" description="Disordered" evidence="1">
    <location>
        <begin position="330"/>
        <end position="350"/>
    </location>
</feature>
<organism evidence="3 4">
    <name type="scientific">Sinanodonta woodiana</name>
    <name type="common">Chinese pond mussel</name>
    <name type="synonym">Anodonta woodiana</name>
    <dbReference type="NCBI Taxonomy" id="1069815"/>
    <lineage>
        <taxon>Eukaryota</taxon>
        <taxon>Metazoa</taxon>
        <taxon>Spiralia</taxon>
        <taxon>Lophotrochozoa</taxon>
        <taxon>Mollusca</taxon>
        <taxon>Bivalvia</taxon>
        <taxon>Autobranchia</taxon>
        <taxon>Heteroconchia</taxon>
        <taxon>Palaeoheterodonta</taxon>
        <taxon>Unionida</taxon>
        <taxon>Unionoidea</taxon>
        <taxon>Unionidae</taxon>
        <taxon>Unioninae</taxon>
        <taxon>Sinanodonta</taxon>
    </lineage>
</organism>
<dbReference type="EMBL" id="JBJQND010000002">
    <property type="protein sequence ID" value="KAL3885498.1"/>
    <property type="molecule type" value="Genomic_DNA"/>
</dbReference>
<name>A0ABD3XJ94_SINWO</name>
<reference evidence="3 4" key="1">
    <citation type="submission" date="2024-11" db="EMBL/GenBank/DDBJ databases">
        <title>Chromosome-level genome assembly of the freshwater bivalve Anodonta woodiana.</title>
        <authorList>
            <person name="Chen X."/>
        </authorList>
    </citation>
    <scope>NUCLEOTIDE SEQUENCE [LARGE SCALE GENOMIC DNA]</scope>
    <source>
        <strain evidence="3">MN2024</strain>
        <tissue evidence="3">Gills</tissue>
    </source>
</reference>
<keyword evidence="2" id="KW-0732">Signal</keyword>
<evidence type="ECO:0000313" key="3">
    <source>
        <dbReference type="EMBL" id="KAL3885498.1"/>
    </source>
</evidence>
<dbReference type="AlphaFoldDB" id="A0ABD3XJ94"/>
<feature type="chain" id="PRO_5044815893" evidence="2">
    <location>
        <begin position="21"/>
        <end position="579"/>
    </location>
</feature>
<protein>
    <submittedName>
        <fullName evidence="3">Uncharacterized protein</fullName>
    </submittedName>
</protein>
<evidence type="ECO:0000313" key="4">
    <source>
        <dbReference type="Proteomes" id="UP001634394"/>
    </source>
</evidence>
<dbReference type="Proteomes" id="UP001634394">
    <property type="component" value="Unassembled WGS sequence"/>
</dbReference>